<dbReference type="EMBL" id="DTHJ01000087">
    <property type="protein sequence ID" value="HHS62815.1"/>
    <property type="molecule type" value="Genomic_DNA"/>
</dbReference>
<evidence type="ECO:0000313" key="1">
    <source>
        <dbReference type="EMBL" id="HHS62815.1"/>
    </source>
</evidence>
<protein>
    <recommendedName>
        <fullName evidence="2">DUF560 domain-containing protein</fullName>
    </recommendedName>
</protein>
<organism evidence="1">
    <name type="scientific">candidate division WOR-3 bacterium</name>
    <dbReference type="NCBI Taxonomy" id="2052148"/>
    <lineage>
        <taxon>Bacteria</taxon>
        <taxon>Bacteria division WOR-3</taxon>
    </lineage>
</organism>
<gene>
    <name evidence="1" type="ORF">ENV70_04270</name>
</gene>
<dbReference type="AlphaFoldDB" id="A0A7C6AGN5"/>
<sequence length="318" mass="36766">MLLPFFLCGSGAISLDFTATDNTNLLNIKEPGIVFSIMPAYDLKSEINLRYNGVFSLVNLISENLIIENYLGADKTFYLKGTGNKNIISANLYNFYTPYIDIYQMLEFGLSDSLNTYIKDRYLLSPDFNFKYRYFLSDSINDYGEISLGAGLRMPLPYLFFTPYGSIGTRNYNDNSMFLCKFIFDITLPMTGDYAINTIFKYHYIEEPAPNILNAYYMDDPFFENENLHQSKKVELTFYHLISDLKLSISLQGYIKNYFPVDNQTRDDNGFAININLTRFIENKNFLSAGFELLKNFSSINDFNYMKNSVILGIRLTF</sequence>
<comment type="caution">
    <text evidence="1">The sequence shown here is derived from an EMBL/GenBank/DDBJ whole genome shotgun (WGS) entry which is preliminary data.</text>
</comment>
<proteinExistence type="predicted"/>
<evidence type="ECO:0008006" key="2">
    <source>
        <dbReference type="Google" id="ProtNLM"/>
    </source>
</evidence>
<accession>A0A7C6AGN5</accession>
<name>A0A7C6AGN5_UNCW3</name>
<reference evidence="1" key="1">
    <citation type="journal article" date="2020" name="mSystems">
        <title>Genome- and Community-Level Interaction Insights into Carbon Utilization and Element Cycling Functions of Hydrothermarchaeota in Hydrothermal Sediment.</title>
        <authorList>
            <person name="Zhou Z."/>
            <person name="Liu Y."/>
            <person name="Xu W."/>
            <person name="Pan J."/>
            <person name="Luo Z.H."/>
            <person name="Li M."/>
        </authorList>
    </citation>
    <scope>NUCLEOTIDE SEQUENCE [LARGE SCALE GENOMIC DNA]</scope>
    <source>
        <strain evidence="1">SpSt-783</strain>
    </source>
</reference>